<protein>
    <submittedName>
        <fullName evidence="1">Sphingosine-1-phosphate lyase 1</fullName>
    </submittedName>
</protein>
<reference evidence="1 2" key="1">
    <citation type="submission" date="2009-03" db="EMBL/GenBank/DDBJ databases">
        <authorList>
            <person name="Warren W."/>
            <person name="Ye L."/>
            <person name="Minx P."/>
            <person name="Worley K."/>
            <person name="Gibbs R."/>
            <person name="Wilson R.K."/>
        </authorList>
    </citation>
    <scope>NUCLEOTIDE SEQUENCE [LARGE SCALE GENOMIC DNA]</scope>
</reference>
<name>A0A8I3X1N4_CALJA</name>
<reference evidence="1" key="3">
    <citation type="submission" date="2025-09" db="UniProtKB">
        <authorList>
            <consortium name="Ensembl"/>
        </authorList>
    </citation>
    <scope>IDENTIFICATION</scope>
</reference>
<evidence type="ECO:0000313" key="1">
    <source>
        <dbReference type="Ensembl" id="ENSCJAP00000084546.1"/>
    </source>
</evidence>
<dbReference type="AlphaFoldDB" id="A0A8I3X1N4"/>
<keyword evidence="2" id="KW-1185">Reference proteome</keyword>
<sequence>EPRDSLRPRLQVCGFSELEGATSFMPQRHVGEYNRELGIRTAVAAQGEKQLHHPRWWSSFSACRATLVMNPKAYLSEVRGNLISFIEEALVNLT</sequence>
<dbReference type="Ensembl" id="ENSCJAT00000133362.1">
    <property type="protein sequence ID" value="ENSCJAP00000084546.1"/>
    <property type="gene ID" value="ENSCJAG00000014777.5"/>
</dbReference>
<evidence type="ECO:0000313" key="2">
    <source>
        <dbReference type="Proteomes" id="UP000008225"/>
    </source>
</evidence>
<accession>A0A8I3X1N4</accession>
<dbReference type="Proteomes" id="UP000008225">
    <property type="component" value="Chromosome 12"/>
</dbReference>
<dbReference type="GeneTree" id="ENSGT00390000000046"/>
<proteinExistence type="predicted"/>
<organism evidence="1 2">
    <name type="scientific">Callithrix jacchus</name>
    <name type="common">White-tufted-ear marmoset</name>
    <name type="synonym">Simia Jacchus</name>
    <dbReference type="NCBI Taxonomy" id="9483"/>
    <lineage>
        <taxon>Eukaryota</taxon>
        <taxon>Metazoa</taxon>
        <taxon>Chordata</taxon>
        <taxon>Craniata</taxon>
        <taxon>Vertebrata</taxon>
        <taxon>Euteleostomi</taxon>
        <taxon>Mammalia</taxon>
        <taxon>Eutheria</taxon>
        <taxon>Euarchontoglires</taxon>
        <taxon>Primates</taxon>
        <taxon>Haplorrhini</taxon>
        <taxon>Platyrrhini</taxon>
        <taxon>Cebidae</taxon>
        <taxon>Callitrichinae</taxon>
        <taxon>Callithrix</taxon>
        <taxon>Callithrix</taxon>
    </lineage>
</organism>
<gene>
    <name evidence="1" type="primary">SGPL1</name>
</gene>
<reference evidence="1" key="2">
    <citation type="submission" date="2025-08" db="UniProtKB">
        <authorList>
            <consortium name="Ensembl"/>
        </authorList>
    </citation>
    <scope>IDENTIFICATION</scope>
</reference>